<protein>
    <submittedName>
        <fullName evidence="2">Uncharacterized protein</fullName>
    </submittedName>
</protein>
<proteinExistence type="predicted"/>
<accession>A0A371E630</accession>
<sequence>MSNKASKLSSKDDYGPPLGSEKQKSKIQHDLPLGSHKIEISSSSTSTSPTIPSLRPNYQNPTKSQHSLAQILKNPIPRPTNPLVSYSNIFTPLYFNIICQRKPHLITTIPEPSNDPYIEKLELLPIMTLEPYMIKENLKDLITHIFPKSFYYLSNDFSKFQRFYEFILT</sequence>
<evidence type="ECO:0000313" key="2">
    <source>
        <dbReference type="EMBL" id="RDX61470.1"/>
    </source>
</evidence>
<name>A0A371E630_MUCPR</name>
<evidence type="ECO:0000313" key="3">
    <source>
        <dbReference type="Proteomes" id="UP000257109"/>
    </source>
</evidence>
<evidence type="ECO:0000256" key="1">
    <source>
        <dbReference type="SAM" id="MobiDB-lite"/>
    </source>
</evidence>
<dbReference type="EMBL" id="QJKJ01016126">
    <property type="protein sequence ID" value="RDX61470.1"/>
    <property type="molecule type" value="Genomic_DNA"/>
</dbReference>
<feature type="non-terminal residue" evidence="2">
    <location>
        <position position="1"/>
    </location>
</feature>
<keyword evidence="3" id="KW-1185">Reference proteome</keyword>
<dbReference type="Proteomes" id="UP000257109">
    <property type="component" value="Unassembled WGS sequence"/>
</dbReference>
<organism evidence="2 3">
    <name type="scientific">Mucuna pruriens</name>
    <name type="common">Velvet bean</name>
    <name type="synonym">Dolichos pruriens</name>
    <dbReference type="NCBI Taxonomy" id="157652"/>
    <lineage>
        <taxon>Eukaryota</taxon>
        <taxon>Viridiplantae</taxon>
        <taxon>Streptophyta</taxon>
        <taxon>Embryophyta</taxon>
        <taxon>Tracheophyta</taxon>
        <taxon>Spermatophyta</taxon>
        <taxon>Magnoliopsida</taxon>
        <taxon>eudicotyledons</taxon>
        <taxon>Gunneridae</taxon>
        <taxon>Pentapetalae</taxon>
        <taxon>rosids</taxon>
        <taxon>fabids</taxon>
        <taxon>Fabales</taxon>
        <taxon>Fabaceae</taxon>
        <taxon>Papilionoideae</taxon>
        <taxon>50 kb inversion clade</taxon>
        <taxon>NPAAA clade</taxon>
        <taxon>indigoferoid/millettioid clade</taxon>
        <taxon>Phaseoleae</taxon>
        <taxon>Mucuna</taxon>
    </lineage>
</organism>
<feature type="compositionally biased region" description="Low complexity" evidence="1">
    <location>
        <begin position="40"/>
        <end position="53"/>
    </location>
</feature>
<dbReference type="OrthoDB" id="1735266at2759"/>
<comment type="caution">
    <text evidence="2">The sequence shown here is derived from an EMBL/GenBank/DDBJ whole genome shotgun (WGS) entry which is preliminary data.</text>
</comment>
<reference evidence="2" key="1">
    <citation type="submission" date="2018-05" db="EMBL/GenBank/DDBJ databases">
        <title>Draft genome of Mucuna pruriens seed.</title>
        <authorList>
            <person name="Nnadi N.E."/>
            <person name="Vos R."/>
            <person name="Hasami M.H."/>
            <person name="Devisetty U.K."/>
            <person name="Aguiy J.C."/>
        </authorList>
    </citation>
    <scope>NUCLEOTIDE SEQUENCE [LARGE SCALE GENOMIC DNA]</scope>
    <source>
        <strain evidence="2">JCA_2017</strain>
    </source>
</reference>
<feature type="region of interest" description="Disordered" evidence="1">
    <location>
        <begin position="1"/>
        <end position="64"/>
    </location>
</feature>
<gene>
    <name evidence="2" type="ORF">CR513_60299</name>
</gene>
<dbReference type="AlphaFoldDB" id="A0A371E630"/>